<evidence type="ECO:0000313" key="9">
    <source>
        <dbReference type="EMBL" id="GIF06397.1"/>
    </source>
</evidence>
<dbReference type="GO" id="GO:0006508">
    <property type="term" value="P:proteolysis"/>
    <property type="evidence" value="ECO:0007669"/>
    <property type="project" value="UniProtKB-KW"/>
</dbReference>
<dbReference type="AlphaFoldDB" id="A0A919TL93"/>
<keyword evidence="10" id="KW-1185">Reference proteome</keyword>
<dbReference type="InterPro" id="IPR000209">
    <property type="entry name" value="Peptidase_S8/S53_dom"/>
</dbReference>
<comment type="similarity">
    <text evidence="1 5">Belongs to the peptidase S8 family.</text>
</comment>
<evidence type="ECO:0000256" key="3">
    <source>
        <dbReference type="ARBA" id="ARBA00022801"/>
    </source>
</evidence>
<keyword evidence="2 5" id="KW-0645">Protease</keyword>
<proteinExistence type="inferred from homology"/>
<feature type="chain" id="PRO_5037680755" evidence="7">
    <location>
        <begin position="24"/>
        <end position="371"/>
    </location>
</feature>
<keyword evidence="6" id="KW-0812">Transmembrane</keyword>
<keyword evidence="6" id="KW-1133">Transmembrane helix</keyword>
<name>A0A919TL93_9ACTN</name>
<evidence type="ECO:0000256" key="5">
    <source>
        <dbReference type="PROSITE-ProRule" id="PRU01240"/>
    </source>
</evidence>
<feature type="transmembrane region" description="Helical" evidence="6">
    <location>
        <begin position="343"/>
        <end position="363"/>
    </location>
</feature>
<protein>
    <submittedName>
        <fullName evidence="9">Type VII secretion-associated serine protease</fullName>
    </submittedName>
</protein>
<sequence>MRTYISRGLLSIMLSISTTTPLAPPNKTDPVRSAEWFLDFLKIKDAHSISTGAGVTVGLPDTGTFPHRDFVKNLANGIDLTSGRSTSTNNDKDGHGTEMAGLIAGHGHGNSAGILGIAPDSRLLSIKVTEGVSQASELEAGIKAAATLGASVVNISAVTGPSRALEEAIHIAAQQDSVIIASSGNASRVATIGYPAALQGVLAVGAIGKNGTPTPSSIPGPNLGICAPGEKIITTGLKSEYSEIRGTSAATAITSGAAALVRARFPELSAQEVIHRLTATARDVGAPGWDEQCGYGVLDIVKALTADVPPLAGGSASAAVGAGGSSGAAAGGADHGGDRQKTVVLGGIAAVLAGGVLVAWLAVRRRGRKRL</sequence>
<feature type="active site" description="Charge relay system" evidence="5">
    <location>
        <position position="61"/>
    </location>
</feature>
<evidence type="ECO:0000259" key="8">
    <source>
        <dbReference type="Pfam" id="PF00082"/>
    </source>
</evidence>
<reference evidence="9" key="1">
    <citation type="submission" date="2021-01" db="EMBL/GenBank/DDBJ databases">
        <title>Whole genome shotgun sequence of Actinoplanes siamensis NBRC 109076.</title>
        <authorList>
            <person name="Komaki H."/>
            <person name="Tamura T."/>
        </authorList>
    </citation>
    <scope>NUCLEOTIDE SEQUENCE</scope>
    <source>
        <strain evidence="9">NBRC 109076</strain>
    </source>
</reference>
<dbReference type="PRINTS" id="PR00723">
    <property type="entry name" value="SUBTILISIN"/>
</dbReference>
<evidence type="ECO:0000256" key="2">
    <source>
        <dbReference type="ARBA" id="ARBA00022670"/>
    </source>
</evidence>
<dbReference type="PANTHER" id="PTHR43806:SF11">
    <property type="entry name" value="CEREVISIN-RELATED"/>
    <property type="match status" value="1"/>
</dbReference>
<keyword evidence="3 5" id="KW-0378">Hydrolase</keyword>
<keyword evidence="7" id="KW-0732">Signal</keyword>
<evidence type="ECO:0000256" key="1">
    <source>
        <dbReference type="ARBA" id="ARBA00011073"/>
    </source>
</evidence>
<gene>
    <name evidence="9" type="ORF">Asi03nite_39350</name>
</gene>
<evidence type="ECO:0000256" key="7">
    <source>
        <dbReference type="SAM" id="SignalP"/>
    </source>
</evidence>
<dbReference type="InterPro" id="IPR036852">
    <property type="entry name" value="Peptidase_S8/S53_dom_sf"/>
</dbReference>
<dbReference type="Proteomes" id="UP000629619">
    <property type="component" value="Unassembled WGS sequence"/>
</dbReference>
<feature type="signal peptide" evidence="7">
    <location>
        <begin position="1"/>
        <end position="23"/>
    </location>
</feature>
<evidence type="ECO:0000256" key="6">
    <source>
        <dbReference type="SAM" id="Phobius"/>
    </source>
</evidence>
<evidence type="ECO:0000313" key="10">
    <source>
        <dbReference type="Proteomes" id="UP000629619"/>
    </source>
</evidence>
<dbReference type="Gene3D" id="3.40.50.200">
    <property type="entry name" value="Peptidase S8/S53 domain"/>
    <property type="match status" value="1"/>
</dbReference>
<evidence type="ECO:0000256" key="4">
    <source>
        <dbReference type="ARBA" id="ARBA00022825"/>
    </source>
</evidence>
<dbReference type="GO" id="GO:0004252">
    <property type="term" value="F:serine-type endopeptidase activity"/>
    <property type="evidence" value="ECO:0007669"/>
    <property type="project" value="UniProtKB-UniRule"/>
</dbReference>
<keyword evidence="6" id="KW-0472">Membrane</keyword>
<feature type="domain" description="Peptidase S8/S53" evidence="8">
    <location>
        <begin position="52"/>
        <end position="296"/>
    </location>
</feature>
<keyword evidence="4 5" id="KW-0720">Serine protease</keyword>
<organism evidence="9 10">
    <name type="scientific">Actinoplanes siamensis</name>
    <dbReference type="NCBI Taxonomy" id="1223317"/>
    <lineage>
        <taxon>Bacteria</taxon>
        <taxon>Bacillati</taxon>
        <taxon>Actinomycetota</taxon>
        <taxon>Actinomycetes</taxon>
        <taxon>Micromonosporales</taxon>
        <taxon>Micromonosporaceae</taxon>
        <taxon>Actinoplanes</taxon>
    </lineage>
</organism>
<comment type="caution">
    <text evidence="9">The sequence shown here is derived from an EMBL/GenBank/DDBJ whole genome shotgun (WGS) entry which is preliminary data.</text>
</comment>
<dbReference type="SUPFAM" id="SSF52743">
    <property type="entry name" value="Subtilisin-like"/>
    <property type="match status" value="1"/>
</dbReference>
<accession>A0A919TL93</accession>
<dbReference type="Pfam" id="PF00082">
    <property type="entry name" value="Peptidase_S8"/>
    <property type="match status" value="1"/>
</dbReference>
<feature type="active site" description="Charge relay system" evidence="5">
    <location>
        <position position="248"/>
    </location>
</feature>
<dbReference type="PROSITE" id="PS51892">
    <property type="entry name" value="SUBTILASE"/>
    <property type="match status" value="1"/>
</dbReference>
<feature type="active site" description="Charge relay system" evidence="5">
    <location>
        <position position="95"/>
    </location>
</feature>
<dbReference type="InterPro" id="IPR050131">
    <property type="entry name" value="Peptidase_S8_subtilisin-like"/>
</dbReference>
<dbReference type="PANTHER" id="PTHR43806">
    <property type="entry name" value="PEPTIDASE S8"/>
    <property type="match status" value="1"/>
</dbReference>
<dbReference type="EMBL" id="BOMW01000035">
    <property type="protein sequence ID" value="GIF06397.1"/>
    <property type="molecule type" value="Genomic_DNA"/>
</dbReference>
<dbReference type="InterPro" id="IPR015500">
    <property type="entry name" value="Peptidase_S8_subtilisin-rel"/>
</dbReference>